<dbReference type="Gene3D" id="3.40.1190.20">
    <property type="match status" value="1"/>
</dbReference>
<protein>
    <submittedName>
        <fullName evidence="8">Phosphofructokinase</fullName>
    </submittedName>
</protein>
<keyword evidence="5" id="KW-0067">ATP-binding</keyword>
<dbReference type="PANTHER" id="PTHR46566:SF2">
    <property type="entry name" value="ATP-DEPENDENT 6-PHOSPHOFRUCTOKINASE ISOZYME 2"/>
    <property type="match status" value="1"/>
</dbReference>
<evidence type="ECO:0000313" key="8">
    <source>
        <dbReference type="EMBL" id="OAK51460.1"/>
    </source>
</evidence>
<name>A0A177Y7T7_9NOCA</name>
<feature type="domain" description="Carbohydrate kinase PfkB" evidence="7">
    <location>
        <begin position="37"/>
        <end position="300"/>
    </location>
</feature>
<dbReference type="InterPro" id="IPR017583">
    <property type="entry name" value="Tagatose/fructose_Pkinase"/>
</dbReference>
<dbReference type="PANTHER" id="PTHR46566">
    <property type="entry name" value="1-PHOSPHOFRUCTOKINASE-RELATED"/>
    <property type="match status" value="1"/>
</dbReference>
<organism evidence="8 9">
    <name type="scientific">Rhodococcoides kyotonense</name>
    <dbReference type="NCBI Taxonomy" id="398843"/>
    <lineage>
        <taxon>Bacteria</taxon>
        <taxon>Bacillati</taxon>
        <taxon>Actinomycetota</taxon>
        <taxon>Actinomycetes</taxon>
        <taxon>Mycobacteriales</taxon>
        <taxon>Nocardiaceae</taxon>
        <taxon>Rhodococcoides</taxon>
    </lineage>
</organism>
<dbReference type="GO" id="GO:0005524">
    <property type="term" value="F:ATP binding"/>
    <property type="evidence" value="ECO:0007669"/>
    <property type="project" value="UniProtKB-KW"/>
</dbReference>
<keyword evidence="3" id="KW-0547">Nucleotide-binding</keyword>
<evidence type="ECO:0000256" key="5">
    <source>
        <dbReference type="ARBA" id="ARBA00022840"/>
    </source>
</evidence>
<dbReference type="InterPro" id="IPR029056">
    <property type="entry name" value="Ribokinase-like"/>
</dbReference>
<evidence type="ECO:0000256" key="4">
    <source>
        <dbReference type="ARBA" id="ARBA00022777"/>
    </source>
</evidence>
<keyword evidence="9" id="KW-1185">Reference proteome</keyword>
<reference evidence="8 9" key="1">
    <citation type="submission" date="2016-03" db="EMBL/GenBank/DDBJ databases">
        <title>Genome sequence of Rhodococcus kyotonensis KB10.</title>
        <authorList>
            <person name="Jeong H."/>
            <person name="Hong C.E."/>
            <person name="Jo S.H."/>
            <person name="Park J.M."/>
        </authorList>
    </citation>
    <scope>NUCLEOTIDE SEQUENCE [LARGE SCALE GENOMIC DNA]</scope>
    <source>
        <strain evidence="8 9">KB10</strain>
    </source>
</reference>
<evidence type="ECO:0000259" key="7">
    <source>
        <dbReference type="Pfam" id="PF00294"/>
    </source>
</evidence>
<evidence type="ECO:0000256" key="1">
    <source>
        <dbReference type="ARBA" id="ARBA00010688"/>
    </source>
</evidence>
<evidence type="ECO:0000256" key="3">
    <source>
        <dbReference type="ARBA" id="ARBA00022741"/>
    </source>
</evidence>
<keyword evidence="2 6" id="KW-0808">Transferase</keyword>
<dbReference type="GO" id="GO:0016773">
    <property type="term" value="F:phosphotransferase activity, alcohol group as acceptor"/>
    <property type="evidence" value="ECO:0007669"/>
    <property type="project" value="InterPro"/>
</dbReference>
<dbReference type="GO" id="GO:0016301">
    <property type="term" value="F:kinase activity"/>
    <property type="evidence" value="ECO:0007669"/>
    <property type="project" value="UniProtKB-KW"/>
</dbReference>
<dbReference type="AlphaFoldDB" id="A0A177Y7T7"/>
<evidence type="ECO:0000256" key="6">
    <source>
        <dbReference type="PIRNR" id="PIRNR000535"/>
    </source>
</evidence>
<dbReference type="Pfam" id="PF00294">
    <property type="entry name" value="PfkB"/>
    <property type="match status" value="1"/>
</dbReference>
<dbReference type="GO" id="GO:0005975">
    <property type="term" value="P:carbohydrate metabolic process"/>
    <property type="evidence" value="ECO:0007669"/>
    <property type="project" value="InterPro"/>
</dbReference>
<evidence type="ECO:0000256" key="2">
    <source>
        <dbReference type="ARBA" id="ARBA00022679"/>
    </source>
</evidence>
<dbReference type="EMBL" id="LVHI01000039">
    <property type="protein sequence ID" value="OAK51460.1"/>
    <property type="molecule type" value="Genomic_DNA"/>
</dbReference>
<comment type="similarity">
    <text evidence="1">Belongs to the carbohydrate kinase PfkB family.</text>
</comment>
<dbReference type="Proteomes" id="UP000077519">
    <property type="component" value="Unassembled WGS sequence"/>
</dbReference>
<dbReference type="InterPro" id="IPR011611">
    <property type="entry name" value="PfkB_dom"/>
</dbReference>
<comment type="caution">
    <text evidence="8">The sequence shown here is derived from an EMBL/GenBank/DDBJ whole genome shotgun (WGS) entry which is preliminary data.</text>
</comment>
<evidence type="ECO:0000313" key="9">
    <source>
        <dbReference type="Proteomes" id="UP000077519"/>
    </source>
</evidence>
<dbReference type="PIRSF" id="PIRSF000535">
    <property type="entry name" value="1PFK/6PFK/LacC"/>
    <property type="match status" value="1"/>
</dbReference>
<dbReference type="SUPFAM" id="SSF53613">
    <property type="entry name" value="Ribokinase-like"/>
    <property type="match status" value="1"/>
</dbReference>
<sequence length="321" mass="33203">MGHSVSVPDIRESPTAFVFAPSPLLTVTLDCSPSGDPELHVHAGGQGHWISRMASVLGLDVTLCGVFGGEIGGVLRDLIEREGIKVEAVEIGQESGSYVHDRRDGERKEVATVDPPPLARHALDDLFGLSLAVGSKSDIAILGGPHSGNVVPPELYTRLAADLTALGVPIVADLSGPTMTAALAGGLTVLKVSHEDLIEDGRADSEEPEALIEAMRALHDEGAQVVVISRAAEPALALVDDEVLEIVTPDLSQVDHHGAGDSMSAGIATGLARGRSMRDALQLGGGAGSANVTRRGLGSGQRDLVLRLTEAVDVRPFGSAS</sequence>
<proteinExistence type="inferred from homology"/>
<accession>A0A177Y7T7</accession>
<keyword evidence="4 8" id="KW-0418">Kinase</keyword>
<gene>
    <name evidence="8" type="ORF">A3K89_12380</name>
</gene>